<keyword evidence="2" id="KW-1185">Reference proteome</keyword>
<accession>A0A0C9VQJ8</accession>
<dbReference type="EMBL" id="KN837144">
    <property type="protein sequence ID" value="KIJ40490.1"/>
    <property type="molecule type" value="Genomic_DNA"/>
</dbReference>
<dbReference type="OrthoDB" id="2924463at2759"/>
<dbReference type="HOGENOM" id="CLU_1090596_0_0_1"/>
<dbReference type="AlphaFoldDB" id="A0A0C9VQJ8"/>
<evidence type="ECO:0000313" key="1">
    <source>
        <dbReference type="EMBL" id="KIJ40490.1"/>
    </source>
</evidence>
<name>A0A0C9VQJ8_SPHS4</name>
<dbReference type="Proteomes" id="UP000054279">
    <property type="component" value="Unassembled WGS sequence"/>
</dbReference>
<organism evidence="1 2">
    <name type="scientific">Sphaerobolus stellatus (strain SS14)</name>
    <dbReference type="NCBI Taxonomy" id="990650"/>
    <lineage>
        <taxon>Eukaryota</taxon>
        <taxon>Fungi</taxon>
        <taxon>Dikarya</taxon>
        <taxon>Basidiomycota</taxon>
        <taxon>Agaricomycotina</taxon>
        <taxon>Agaricomycetes</taxon>
        <taxon>Phallomycetidae</taxon>
        <taxon>Geastrales</taxon>
        <taxon>Sphaerobolaceae</taxon>
        <taxon>Sphaerobolus</taxon>
    </lineage>
</organism>
<proteinExistence type="predicted"/>
<protein>
    <submittedName>
        <fullName evidence="1">Uncharacterized protein</fullName>
    </submittedName>
</protein>
<reference evidence="1 2" key="1">
    <citation type="submission" date="2014-06" db="EMBL/GenBank/DDBJ databases">
        <title>Evolutionary Origins and Diversification of the Mycorrhizal Mutualists.</title>
        <authorList>
            <consortium name="DOE Joint Genome Institute"/>
            <consortium name="Mycorrhizal Genomics Consortium"/>
            <person name="Kohler A."/>
            <person name="Kuo A."/>
            <person name="Nagy L.G."/>
            <person name="Floudas D."/>
            <person name="Copeland A."/>
            <person name="Barry K.W."/>
            <person name="Cichocki N."/>
            <person name="Veneault-Fourrey C."/>
            <person name="LaButti K."/>
            <person name="Lindquist E.A."/>
            <person name="Lipzen A."/>
            <person name="Lundell T."/>
            <person name="Morin E."/>
            <person name="Murat C."/>
            <person name="Riley R."/>
            <person name="Ohm R."/>
            <person name="Sun H."/>
            <person name="Tunlid A."/>
            <person name="Henrissat B."/>
            <person name="Grigoriev I.V."/>
            <person name="Hibbett D.S."/>
            <person name="Martin F."/>
        </authorList>
    </citation>
    <scope>NUCLEOTIDE SEQUENCE [LARGE SCALE GENOMIC DNA]</scope>
    <source>
        <strain evidence="1 2">SS14</strain>
    </source>
</reference>
<gene>
    <name evidence="1" type="ORF">M422DRAFT_256753</name>
</gene>
<sequence length="305" mass="35230">MPFVPLPTTAVCDHSSRSSFAIAQVVSRTWRNPNPIDWHIIPESIDFRPDGTGTISSSFKVFTGQQVISDVASQEFFWKLGRDGPLGMEGIDLDALYHIFPKLMTSTRAWTTRTWTGGFVPAYFQIILSEQNSLEKKDRPPIADGFAMGDTSEGTYLPVELIDYIFRFLLDDDDSENNLLYVCKRTREMLLRRRRLNCFSVLVERFSAYGMSFWITCGHFRPEYHSRPTFYAFHALVFKFPYPCGYPDSALPAGNTWMAGWDPRRNYYACELEPPRQTGPTFWRKLHGDVLYDEHPEVPKLFDEL</sequence>
<evidence type="ECO:0000313" key="2">
    <source>
        <dbReference type="Proteomes" id="UP000054279"/>
    </source>
</evidence>